<organism evidence="6 7">
    <name type="scientific">Gallus gallus</name>
    <name type="common">Chicken</name>
    <dbReference type="NCBI Taxonomy" id="9031"/>
    <lineage>
        <taxon>Eukaryota</taxon>
        <taxon>Metazoa</taxon>
        <taxon>Chordata</taxon>
        <taxon>Craniata</taxon>
        <taxon>Vertebrata</taxon>
        <taxon>Euteleostomi</taxon>
        <taxon>Archelosauria</taxon>
        <taxon>Archosauria</taxon>
        <taxon>Dinosauria</taxon>
        <taxon>Saurischia</taxon>
        <taxon>Theropoda</taxon>
        <taxon>Coelurosauria</taxon>
        <taxon>Aves</taxon>
        <taxon>Neognathae</taxon>
        <taxon>Galloanserae</taxon>
        <taxon>Galliformes</taxon>
        <taxon>Phasianidae</taxon>
        <taxon>Phasianinae</taxon>
        <taxon>Gallus</taxon>
    </lineage>
</organism>
<dbReference type="GO" id="GO:0046872">
    <property type="term" value="F:metal ion binding"/>
    <property type="evidence" value="ECO:0007669"/>
    <property type="project" value="UniProtKB-KW"/>
</dbReference>
<evidence type="ECO:0007829" key="8">
    <source>
        <dbReference type="PeptideAtlas" id="A0A8V0Z671"/>
    </source>
</evidence>
<gene>
    <name evidence="6" type="primary">NT5DC4</name>
</gene>
<dbReference type="Gene3D" id="3.40.50.1000">
    <property type="entry name" value="HAD superfamily/HAD-like"/>
    <property type="match status" value="2"/>
</dbReference>
<evidence type="ECO:0000313" key="6">
    <source>
        <dbReference type="Ensembl" id="ENSGALP00010026425.1"/>
    </source>
</evidence>
<dbReference type="FunCoup" id="A0A8V0Z671">
    <property type="interactions" value="47"/>
</dbReference>
<evidence type="ECO:0000313" key="7">
    <source>
        <dbReference type="Proteomes" id="UP000000539"/>
    </source>
</evidence>
<reference evidence="6" key="2">
    <citation type="submission" date="2025-08" db="UniProtKB">
        <authorList>
            <consortium name="Ensembl"/>
        </authorList>
    </citation>
    <scope>IDENTIFICATION</scope>
    <source>
        <strain evidence="6">broiler</strain>
    </source>
</reference>
<dbReference type="GO" id="GO:0008253">
    <property type="term" value="F:5'-nucleotidase activity"/>
    <property type="evidence" value="ECO:0000318"/>
    <property type="project" value="GO_Central"/>
</dbReference>
<comment type="similarity">
    <text evidence="1">Belongs to the 5'(3')-deoxyribonucleotidase family.</text>
</comment>
<keyword evidence="4" id="KW-0460">Magnesium</keyword>
<keyword evidence="7" id="KW-1185">Reference proteome</keyword>
<keyword evidence="2" id="KW-0479">Metal-binding</keyword>
<reference evidence="6" key="1">
    <citation type="submission" date="2020-11" db="EMBL/GenBank/DDBJ databases">
        <title>Gallus gallus (Chicken) genome, bGalGal1, GRCg7b, maternal haplotype autosomes + Z &amp; W.</title>
        <authorList>
            <person name="Warren W."/>
            <person name="Formenti G."/>
            <person name="Fedrigo O."/>
            <person name="Haase B."/>
            <person name="Mountcastle J."/>
            <person name="Balacco J."/>
            <person name="Tracey A."/>
            <person name="Schneider V."/>
            <person name="Okimoto R."/>
            <person name="Cheng H."/>
            <person name="Hawken R."/>
            <person name="Howe K."/>
            <person name="Jarvis E.D."/>
        </authorList>
    </citation>
    <scope>NUCLEOTIDE SEQUENCE [LARGE SCALE GENOMIC DNA]</scope>
    <source>
        <strain evidence="6">Broiler</strain>
    </source>
</reference>
<dbReference type="CDD" id="cd07522">
    <property type="entry name" value="HAD_cN-II"/>
    <property type="match status" value="1"/>
</dbReference>
<dbReference type="SUPFAM" id="SSF56784">
    <property type="entry name" value="HAD-like"/>
    <property type="match status" value="1"/>
</dbReference>
<dbReference type="NCBIfam" id="TIGR02244">
    <property type="entry name" value="HAD-IG-Ncltidse"/>
    <property type="match status" value="1"/>
</dbReference>
<dbReference type="FunFam" id="3.40.50.1000:FF:000021">
    <property type="entry name" value="NT5C2 isoform 1"/>
    <property type="match status" value="1"/>
</dbReference>
<dbReference type="GeneTree" id="ENSGT00940000162631"/>
<proteinExistence type="evidence at protein level"/>
<evidence type="ECO:0000256" key="3">
    <source>
        <dbReference type="ARBA" id="ARBA00022801"/>
    </source>
</evidence>
<dbReference type="PANTHER" id="PTHR12103:SF18">
    <property type="entry name" value="5'-NUCLEOTIDASE DOMAIN-CONTAINING PROTEIN 4"/>
    <property type="match status" value="1"/>
</dbReference>
<dbReference type="InterPro" id="IPR023214">
    <property type="entry name" value="HAD_sf"/>
</dbReference>
<dbReference type="Proteomes" id="UP000000539">
    <property type="component" value="Chromosome 22"/>
</dbReference>
<protein>
    <submittedName>
        <fullName evidence="6">5'-nucleotidase domain containing 4</fullName>
    </submittedName>
</protein>
<feature type="region of interest" description="Disordered" evidence="5">
    <location>
        <begin position="501"/>
        <end position="536"/>
    </location>
</feature>
<keyword evidence="3" id="KW-0378">Hydrolase</keyword>
<accession>A0A8V0Z671</accession>
<dbReference type="PANTHER" id="PTHR12103">
    <property type="entry name" value="5'-NUCLEOTIDASE DOMAIN-CONTAINING"/>
    <property type="match status" value="1"/>
</dbReference>
<evidence type="ECO:0000256" key="1">
    <source>
        <dbReference type="ARBA" id="ARBA00009589"/>
    </source>
</evidence>
<evidence type="ECO:0000256" key="2">
    <source>
        <dbReference type="ARBA" id="ARBA00022723"/>
    </source>
</evidence>
<dbReference type="Pfam" id="PF05761">
    <property type="entry name" value="5_nucleotid"/>
    <property type="match status" value="1"/>
</dbReference>
<name>A0A8V0Z671_CHICK</name>
<evidence type="ECO:0000256" key="4">
    <source>
        <dbReference type="ARBA" id="ARBA00022842"/>
    </source>
</evidence>
<dbReference type="InterPro" id="IPR036412">
    <property type="entry name" value="HAD-like_sf"/>
</dbReference>
<reference evidence="6" key="3">
    <citation type="submission" date="2025-09" db="UniProtKB">
        <authorList>
            <consortium name="Ensembl"/>
        </authorList>
    </citation>
    <scope>IDENTIFICATION</scope>
    <source>
        <strain evidence="6">broiler</strain>
    </source>
</reference>
<evidence type="ECO:0000256" key="5">
    <source>
        <dbReference type="SAM" id="MobiDB-lite"/>
    </source>
</evidence>
<dbReference type="AlphaFoldDB" id="A0A8V0Z671"/>
<dbReference type="GO" id="GO:0046037">
    <property type="term" value="P:GMP metabolic process"/>
    <property type="evidence" value="ECO:0007669"/>
    <property type="project" value="UniProtKB-ARBA"/>
</dbReference>
<dbReference type="InterPro" id="IPR008380">
    <property type="entry name" value="HAD-SF_hydro_IG_5-nucl"/>
</dbReference>
<keyword evidence="8" id="KW-1267">Proteomics identification</keyword>
<sequence>MGSEGERGPALGGCDPPALRRDCQHRIFVNRSLALEKIKCFGFDMDYTLAMYKSPAYEELCFRLLLEHLVSIGYPHEILAYNYDPTFPTRGLVFDALYGNLLKVDSHGNLLVCAHGFRFLRGAEILHYYPNKFIQRDDMKRFHILNTLFNLTETHLYACLVDFFSNCPRYVSCDTGYRHGNLFMSFRSMFQDVREAMDQVHLSGCLKEKTLENVEKYVVKDPRVPLLLSRMREVGKVFLATNSDYNYTDAIMSYLFDFSDGDKTGTPPRPWRSYFDLIVVDTRKPLFFAEGTVLRQVNTDTGKLRIGTYTGPLQHCAVYSGGSSDLVCDLLGVKGKDILYVGDHIFGDILKSKKRQGWRTFLVVPELAHELQVWTEKSELFEELRSLDLFLAELYQHLDSGSSERPDISSIKRRIQKVTHEMDMCYGKMGSLFRCGSRQTLFASQLMRYADLYAASFLNFLYYPFSYLFRAPSVLMAHESTVEHGPVDAGEGSTALELQLDQHSQSWGSPKTPVGRRKRTARPEPTAADPAVPVPSRHQALPLGPMAAEHPRSTVPFSTPTSCCRAALHPAAPSQLQHWELLWVGGGWCPNIPRSRGHCCSLLPAKSPSLSPALPLSIYKRHVNF</sequence>
<dbReference type="Ensembl" id="ENSGALT00010044400.1">
    <property type="protein sequence ID" value="ENSGALP00010026425.1"/>
    <property type="gene ID" value="ENSGALG00010018387.1"/>
</dbReference>
<dbReference type="OrthoDB" id="10252832at2759"/>